<organism evidence="2 3">
    <name type="scientific">Paenibacillus turicensis</name>
    <dbReference type="NCBI Taxonomy" id="160487"/>
    <lineage>
        <taxon>Bacteria</taxon>
        <taxon>Bacillati</taxon>
        <taxon>Bacillota</taxon>
        <taxon>Bacilli</taxon>
        <taxon>Bacillales</taxon>
        <taxon>Paenibacillaceae</taxon>
        <taxon>Paenibacillus</taxon>
    </lineage>
</organism>
<dbReference type="PANTHER" id="PTHR12121:SF36">
    <property type="entry name" value="ENDONUCLEASE_EXONUCLEASE_PHOSPHATASE DOMAIN-CONTAINING PROTEIN"/>
    <property type="match status" value="1"/>
</dbReference>
<keyword evidence="2" id="KW-0540">Nuclease</keyword>
<accession>A0ABS4FYX4</accession>
<dbReference type="Proteomes" id="UP001519272">
    <property type="component" value="Unassembled WGS sequence"/>
</dbReference>
<protein>
    <submittedName>
        <fullName evidence="2">Endonuclease/exonuclease/phosphatase family metal-dependent hydrolase</fullName>
    </submittedName>
</protein>
<dbReference type="CDD" id="cd09083">
    <property type="entry name" value="EEP-1"/>
    <property type="match status" value="1"/>
</dbReference>
<evidence type="ECO:0000313" key="2">
    <source>
        <dbReference type="EMBL" id="MBP1907752.1"/>
    </source>
</evidence>
<reference evidence="2 3" key="1">
    <citation type="submission" date="2021-03" db="EMBL/GenBank/DDBJ databases">
        <title>Genomic Encyclopedia of Type Strains, Phase IV (KMG-IV): sequencing the most valuable type-strain genomes for metagenomic binning, comparative biology and taxonomic classification.</title>
        <authorList>
            <person name="Goeker M."/>
        </authorList>
    </citation>
    <scope>NUCLEOTIDE SEQUENCE [LARGE SCALE GENOMIC DNA]</scope>
    <source>
        <strain evidence="2 3">DSM 14349</strain>
    </source>
</reference>
<dbReference type="GO" id="GO:0004519">
    <property type="term" value="F:endonuclease activity"/>
    <property type="evidence" value="ECO:0007669"/>
    <property type="project" value="UniProtKB-KW"/>
</dbReference>
<dbReference type="PANTHER" id="PTHR12121">
    <property type="entry name" value="CARBON CATABOLITE REPRESSOR PROTEIN 4"/>
    <property type="match status" value="1"/>
</dbReference>
<dbReference type="EMBL" id="JAGGKG010000033">
    <property type="protein sequence ID" value="MBP1907752.1"/>
    <property type="molecule type" value="Genomic_DNA"/>
</dbReference>
<comment type="caution">
    <text evidence="2">The sequence shown here is derived from an EMBL/GenBank/DDBJ whole genome shotgun (WGS) entry which is preliminary data.</text>
</comment>
<dbReference type="InterPro" id="IPR036691">
    <property type="entry name" value="Endo/exonu/phosph_ase_sf"/>
</dbReference>
<dbReference type="InterPro" id="IPR050410">
    <property type="entry name" value="CCR4/nocturin_mRNA_transcr"/>
</dbReference>
<feature type="domain" description="Endonuclease/exonuclease/phosphatase" evidence="1">
    <location>
        <begin position="6"/>
        <end position="247"/>
    </location>
</feature>
<dbReference type="SUPFAM" id="SSF56219">
    <property type="entry name" value="DNase I-like"/>
    <property type="match status" value="1"/>
</dbReference>
<dbReference type="RefSeq" id="WP_210091324.1">
    <property type="nucleotide sequence ID" value="NZ_JAGGKG010000033.1"/>
</dbReference>
<dbReference type="Pfam" id="PF03372">
    <property type="entry name" value="Exo_endo_phos"/>
    <property type="match status" value="1"/>
</dbReference>
<dbReference type="Gene3D" id="3.60.10.10">
    <property type="entry name" value="Endonuclease/exonuclease/phosphatase"/>
    <property type="match status" value="1"/>
</dbReference>
<dbReference type="GO" id="GO:0016787">
    <property type="term" value="F:hydrolase activity"/>
    <property type="evidence" value="ECO:0007669"/>
    <property type="project" value="UniProtKB-KW"/>
</dbReference>
<evidence type="ECO:0000259" key="1">
    <source>
        <dbReference type="Pfam" id="PF03372"/>
    </source>
</evidence>
<name>A0ABS4FYX4_9BACL</name>
<gene>
    <name evidence="2" type="ORF">J2Z32_004433</name>
</gene>
<evidence type="ECO:0000313" key="3">
    <source>
        <dbReference type="Proteomes" id="UP001519272"/>
    </source>
</evidence>
<dbReference type="InterPro" id="IPR005135">
    <property type="entry name" value="Endo/exonuclease/phosphatase"/>
</dbReference>
<keyword evidence="2" id="KW-0255">Endonuclease</keyword>
<proteinExistence type="predicted"/>
<keyword evidence="3" id="KW-1185">Reference proteome</keyword>
<sequence length="257" mass="29089">MLKVMSFNLRTATVVDAHPWNKRLPIATALIEQYEPDVIGTQEGIPQQIQDLDHALPAYSWVGIGRESDGNGEMMAVFYRHDIFKVLDSGHFWLSDTPQVAGSKTWGNHYPRMATWVQFENKSNGHVFYFLNTHLDHEIEEARVLGVKLLANHINKWGKESDVIVTGDFNCEIGTSAVYQILRDEAQLNDGIQDAEIVVYGEYGTFHDYNGGSDGEMIDWILYRGALSSMRSERILLQKGGQYPSDHYPVLVELQIG</sequence>
<keyword evidence="2" id="KW-0378">Hydrolase</keyword>